<dbReference type="EMBL" id="CP048877">
    <property type="protein sequence ID" value="QIJ70883.1"/>
    <property type="molecule type" value="Genomic_DNA"/>
</dbReference>
<keyword evidence="2" id="KW-1185">Reference proteome</keyword>
<sequence>MIVAVASGKGGTGKTTLSVALAQVCSEPVVFLDADVEEPNGHLFLKPEIKAVQRIYLPIPEVDESRCNYCGECREICRFSAITVIGRTILSFPEMCHGCLGCILVCPEMAIKEGQRELGLVEKGKAGRIGFVQGRLRVGEAMASPLIRAVKTALEPESFNIIDCPPGTACAAIAAIRGADYCLLVTEDTVFGLHDLQIALEMVKLMDIPAGIIINRSGIGEGRVKEFVLKHQLPLLLEIPHDRRIATACAQGESLISIRPDLAPALKEVLRVIRREKR</sequence>
<dbReference type="InterPro" id="IPR017896">
    <property type="entry name" value="4Fe4S_Fe-S-bd"/>
</dbReference>
<evidence type="ECO:0000313" key="1">
    <source>
        <dbReference type="EMBL" id="QIJ70883.1"/>
    </source>
</evidence>
<dbReference type="SUPFAM" id="SSF54862">
    <property type="entry name" value="4Fe-4S ferredoxins"/>
    <property type="match status" value="1"/>
</dbReference>
<dbReference type="KEGG" id="tav:G4V39_00730"/>
<dbReference type="Pfam" id="PF00037">
    <property type="entry name" value="Fer4"/>
    <property type="match status" value="1"/>
</dbReference>
<organism evidence="1 2">
    <name type="scientific">Thermosulfuriphilus ammonigenes</name>
    <dbReference type="NCBI Taxonomy" id="1936021"/>
    <lineage>
        <taxon>Bacteria</taxon>
        <taxon>Pseudomonadati</taxon>
        <taxon>Thermodesulfobacteriota</taxon>
        <taxon>Thermodesulfobacteria</taxon>
        <taxon>Thermodesulfobacteriales</taxon>
        <taxon>Thermodesulfobacteriaceae</taxon>
        <taxon>Thermosulfuriphilus</taxon>
    </lineage>
</organism>
<dbReference type="PANTHER" id="PTHR43063:SF1">
    <property type="entry name" value="4FE-4S CLUSTER CONTAINING PARA FAMILY ATPASE PROTEIN"/>
    <property type="match status" value="1"/>
</dbReference>
<proteinExistence type="predicted"/>
<name>A0A6G7PTX2_9BACT</name>
<dbReference type="CDD" id="cd03110">
    <property type="entry name" value="SIMIBI_bact_arch"/>
    <property type="match status" value="1"/>
</dbReference>
<accession>A0A6G7PTX2</accession>
<dbReference type="Proteomes" id="UP000502179">
    <property type="component" value="Chromosome"/>
</dbReference>
<dbReference type="PANTHER" id="PTHR43063">
    <property type="entry name" value="4FE-4S CLUSTER CONTAINING PARA FAMILY ATPASE PROTEIN"/>
    <property type="match status" value="1"/>
</dbReference>
<dbReference type="Gene3D" id="3.40.50.300">
    <property type="entry name" value="P-loop containing nucleotide triphosphate hydrolases"/>
    <property type="match status" value="1"/>
</dbReference>
<dbReference type="PROSITE" id="PS00198">
    <property type="entry name" value="4FE4S_FER_1"/>
    <property type="match status" value="1"/>
</dbReference>
<dbReference type="Gene3D" id="3.30.70.20">
    <property type="match status" value="1"/>
</dbReference>
<dbReference type="RefSeq" id="WP_166031106.1">
    <property type="nucleotide sequence ID" value="NZ_CP048877.1"/>
</dbReference>
<dbReference type="InterPro" id="IPR002586">
    <property type="entry name" value="CobQ/CobB/MinD/ParA_Nub-bd_dom"/>
</dbReference>
<dbReference type="InterPro" id="IPR027417">
    <property type="entry name" value="P-loop_NTPase"/>
</dbReference>
<dbReference type="AlphaFoldDB" id="A0A6G7PTX2"/>
<dbReference type="InterPro" id="IPR017900">
    <property type="entry name" value="4Fe4S_Fe_S_CS"/>
</dbReference>
<reference evidence="1 2" key="1">
    <citation type="submission" date="2020-02" db="EMBL/GenBank/DDBJ databases">
        <title>Genome analysis of Thermosulfuriphilus ammonigenes ST65T, an anaerobic thermophilic chemolithoautotrophic bacterium isolated from a deep-sea hydrothermal vent.</title>
        <authorList>
            <person name="Slobodkina G."/>
            <person name="Allioux M."/>
            <person name="Merkel A."/>
            <person name="Alain K."/>
            <person name="Jebbar M."/>
            <person name="Slobodkin A."/>
        </authorList>
    </citation>
    <scope>NUCLEOTIDE SEQUENCE [LARGE SCALE GENOMIC DNA]</scope>
    <source>
        <strain evidence="1 2">ST65</strain>
    </source>
</reference>
<dbReference type="Pfam" id="PF01656">
    <property type="entry name" value="CbiA"/>
    <property type="match status" value="1"/>
</dbReference>
<gene>
    <name evidence="1" type="ORF">G4V39_00730</name>
</gene>
<dbReference type="PROSITE" id="PS51379">
    <property type="entry name" value="4FE4S_FER_2"/>
    <property type="match status" value="2"/>
</dbReference>
<protein>
    <submittedName>
        <fullName evidence="1">(4Fe-4S)-binding protein</fullName>
    </submittedName>
</protein>
<evidence type="ECO:0000313" key="2">
    <source>
        <dbReference type="Proteomes" id="UP000502179"/>
    </source>
</evidence>
<dbReference type="SUPFAM" id="SSF52540">
    <property type="entry name" value="P-loop containing nucleoside triphosphate hydrolases"/>
    <property type="match status" value="1"/>
</dbReference>